<gene>
    <name evidence="2" type="ORF">CCACVL1_30041</name>
</gene>
<comment type="caution">
    <text evidence="2">The sequence shown here is derived from an EMBL/GenBank/DDBJ whole genome shotgun (WGS) entry which is preliminary data.</text>
</comment>
<proteinExistence type="predicted"/>
<dbReference type="AlphaFoldDB" id="A0A1R3FYY6"/>
<dbReference type="Gramene" id="OMO51045">
    <property type="protein sequence ID" value="OMO51045"/>
    <property type="gene ID" value="CCACVL1_30041"/>
</dbReference>
<organism evidence="2 3">
    <name type="scientific">Corchorus capsularis</name>
    <name type="common">Jute</name>
    <dbReference type="NCBI Taxonomy" id="210143"/>
    <lineage>
        <taxon>Eukaryota</taxon>
        <taxon>Viridiplantae</taxon>
        <taxon>Streptophyta</taxon>
        <taxon>Embryophyta</taxon>
        <taxon>Tracheophyta</taxon>
        <taxon>Spermatophyta</taxon>
        <taxon>Magnoliopsida</taxon>
        <taxon>eudicotyledons</taxon>
        <taxon>Gunneridae</taxon>
        <taxon>Pentapetalae</taxon>
        <taxon>rosids</taxon>
        <taxon>malvids</taxon>
        <taxon>Malvales</taxon>
        <taxon>Malvaceae</taxon>
        <taxon>Grewioideae</taxon>
        <taxon>Apeibeae</taxon>
        <taxon>Corchorus</taxon>
    </lineage>
</organism>
<name>A0A1R3FYY6_COCAP</name>
<protein>
    <submittedName>
        <fullName evidence="2">Uncharacterized protein</fullName>
    </submittedName>
</protein>
<feature type="region of interest" description="Disordered" evidence="1">
    <location>
        <begin position="1"/>
        <end position="22"/>
    </location>
</feature>
<reference evidence="2 3" key="1">
    <citation type="submission" date="2013-09" db="EMBL/GenBank/DDBJ databases">
        <title>Corchorus capsularis genome sequencing.</title>
        <authorList>
            <person name="Alam M."/>
            <person name="Haque M.S."/>
            <person name="Islam M.S."/>
            <person name="Emdad E.M."/>
            <person name="Islam M.M."/>
            <person name="Ahmed B."/>
            <person name="Halim A."/>
            <person name="Hossen Q.M.M."/>
            <person name="Hossain M.Z."/>
            <person name="Ahmed R."/>
            <person name="Khan M.M."/>
            <person name="Islam R."/>
            <person name="Rashid M.M."/>
            <person name="Khan S.A."/>
            <person name="Rahman M.S."/>
            <person name="Alam M."/>
        </authorList>
    </citation>
    <scope>NUCLEOTIDE SEQUENCE [LARGE SCALE GENOMIC DNA]</scope>
    <source>
        <strain evidence="3">cv. CVL-1</strain>
        <tissue evidence="2">Whole seedling</tissue>
    </source>
</reference>
<keyword evidence="3" id="KW-1185">Reference proteome</keyword>
<dbReference type="Proteomes" id="UP000188268">
    <property type="component" value="Unassembled WGS sequence"/>
</dbReference>
<sequence length="22" mass="2502">MKVAVLAEAQQKRPWPESKSMS</sequence>
<evidence type="ECO:0000256" key="1">
    <source>
        <dbReference type="SAM" id="MobiDB-lite"/>
    </source>
</evidence>
<dbReference type="EMBL" id="AWWV01015971">
    <property type="protein sequence ID" value="OMO51045.1"/>
    <property type="molecule type" value="Genomic_DNA"/>
</dbReference>
<accession>A0A1R3FYY6</accession>
<evidence type="ECO:0000313" key="2">
    <source>
        <dbReference type="EMBL" id="OMO51045.1"/>
    </source>
</evidence>
<evidence type="ECO:0000313" key="3">
    <source>
        <dbReference type="Proteomes" id="UP000188268"/>
    </source>
</evidence>